<keyword evidence="6" id="KW-1185">Reference proteome</keyword>
<dbReference type="Gene3D" id="2.130.10.10">
    <property type="entry name" value="YVTN repeat-like/Quinoprotein amine dehydrogenase"/>
    <property type="match status" value="1"/>
</dbReference>
<dbReference type="SUPFAM" id="SSF50978">
    <property type="entry name" value="WD40 repeat-like"/>
    <property type="match status" value="1"/>
</dbReference>
<organism evidence="6 7">
    <name type="scientific">Aplysia californica</name>
    <name type="common">California sea hare</name>
    <dbReference type="NCBI Taxonomy" id="6500"/>
    <lineage>
        <taxon>Eukaryota</taxon>
        <taxon>Metazoa</taxon>
        <taxon>Spiralia</taxon>
        <taxon>Lophotrochozoa</taxon>
        <taxon>Mollusca</taxon>
        <taxon>Gastropoda</taxon>
        <taxon>Heterobranchia</taxon>
        <taxon>Euthyneura</taxon>
        <taxon>Tectipleura</taxon>
        <taxon>Aplysiida</taxon>
        <taxon>Aplysioidea</taxon>
        <taxon>Aplysiidae</taxon>
        <taxon>Aplysia</taxon>
    </lineage>
</organism>
<evidence type="ECO:0000256" key="5">
    <source>
        <dbReference type="PROSITE-ProRule" id="PRU00221"/>
    </source>
</evidence>
<proteinExistence type="predicted"/>
<dbReference type="InterPro" id="IPR001680">
    <property type="entry name" value="WD40_rpt"/>
</dbReference>
<dbReference type="InterPro" id="IPR036322">
    <property type="entry name" value="WD40_repeat_dom_sf"/>
</dbReference>
<keyword evidence="3" id="KW-0677">Repeat</keyword>
<sequence>MTDFSVKFVSKKISKVRWRPRANVKSPPSTIFASGSWDDQQNSVSVWKVWDRLSTEDNGMSEPLLEHEPQKIFEIPHVGDVTDMQYMSHDLLAVSSSAGGVAVYKHQPNTEGLSKVCSWDKLHRFAPGSTSPCTCISPRDDDWLVSGGEDGHLNVLALGQREPVQVIEKADSCTINAVTFLKQMEVLTVSSFGQLKIFDLRQEPGKGAKIFSVSEGQHTPLLCVDKHPGQAHVVATGGEDGMLTVWDLRKEKFPMTLLEAHTGAMWEVKFHPHNPHHLFTCSDDGSLWHWDGSAFSNEPMSTFFQGKGKESEMKDVGISSPWLSLETSRQKLDIASLLPNKSLPVNSLDIETSTLLCGTDSETIYSIDLPMLR</sequence>
<dbReference type="Proteomes" id="UP000694888">
    <property type="component" value="Unplaced"/>
</dbReference>
<reference evidence="7" key="1">
    <citation type="submission" date="2025-08" db="UniProtKB">
        <authorList>
            <consortium name="RefSeq"/>
        </authorList>
    </citation>
    <scope>IDENTIFICATION</scope>
</reference>
<name>A0ABM0JAP2_APLCA</name>
<dbReference type="InterPro" id="IPR015943">
    <property type="entry name" value="WD40/YVTN_repeat-like_dom_sf"/>
</dbReference>
<dbReference type="PROSITE" id="PS00678">
    <property type="entry name" value="WD_REPEATS_1"/>
    <property type="match status" value="1"/>
</dbReference>
<keyword evidence="4" id="KW-0539">Nucleus</keyword>
<protein>
    <submittedName>
        <fullName evidence="7">Nucleoporin Nup43</fullName>
    </submittedName>
</protein>
<gene>
    <name evidence="7" type="primary">LOC101856228</name>
</gene>
<dbReference type="PANTHER" id="PTHR22652:SF0">
    <property type="entry name" value="NUCLEOPORIN NUP43"/>
    <property type="match status" value="1"/>
</dbReference>
<dbReference type="PANTHER" id="PTHR22652">
    <property type="entry name" value="NUCLEOPORIN NUP43"/>
    <property type="match status" value="1"/>
</dbReference>
<evidence type="ECO:0000313" key="7">
    <source>
        <dbReference type="RefSeq" id="XP_005089321.1"/>
    </source>
</evidence>
<dbReference type="GeneID" id="101856228"/>
<accession>A0ABM0JAP2</accession>
<dbReference type="InterPro" id="IPR019775">
    <property type="entry name" value="WD40_repeat_CS"/>
</dbReference>
<dbReference type="Pfam" id="PF00400">
    <property type="entry name" value="WD40"/>
    <property type="match status" value="3"/>
</dbReference>
<evidence type="ECO:0000256" key="3">
    <source>
        <dbReference type="ARBA" id="ARBA00022737"/>
    </source>
</evidence>
<dbReference type="RefSeq" id="XP_005089321.1">
    <property type="nucleotide sequence ID" value="XM_005089264.3"/>
</dbReference>
<evidence type="ECO:0000256" key="4">
    <source>
        <dbReference type="ARBA" id="ARBA00023242"/>
    </source>
</evidence>
<evidence type="ECO:0000313" key="6">
    <source>
        <dbReference type="Proteomes" id="UP000694888"/>
    </source>
</evidence>
<dbReference type="SMART" id="SM00320">
    <property type="entry name" value="WD40"/>
    <property type="match status" value="6"/>
</dbReference>
<keyword evidence="2 5" id="KW-0853">WD repeat</keyword>
<feature type="repeat" description="WD" evidence="5">
    <location>
        <begin position="258"/>
        <end position="291"/>
    </location>
</feature>
<feature type="repeat" description="WD" evidence="5">
    <location>
        <begin position="214"/>
        <end position="256"/>
    </location>
</feature>
<evidence type="ECO:0000256" key="2">
    <source>
        <dbReference type="ARBA" id="ARBA00022574"/>
    </source>
</evidence>
<evidence type="ECO:0000256" key="1">
    <source>
        <dbReference type="ARBA" id="ARBA00004123"/>
    </source>
</evidence>
<dbReference type="PROSITE" id="PS50082">
    <property type="entry name" value="WD_REPEATS_2"/>
    <property type="match status" value="2"/>
</dbReference>
<comment type="subcellular location">
    <subcellularLocation>
        <location evidence="1">Nucleus</location>
    </subcellularLocation>
</comment>